<evidence type="ECO:0000313" key="1">
    <source>
        <dbReference type="EMBL" id="GME79312.1"/>
    </source>
</evidence>
<comment type="caution">
    <text evidence="1">The sequence shown here is derived from an EMBL/GenBank/DDBJ whole genome shotgun (WGS) entry which is preliminary data.</text>
</comment>
<evidence type="ECO:0000313" key="2">
    <source>
        <dbReference type="Proteomes" id="UP001165064"/>
    </source>
</evidence>
<dbReference type="EMBL" id="BSXS01002543">
    <property type="protein sequence ID" value="GME79312.1"/>
    <property type="molecule type" value="Genomic_DNA"/>
</dbReference>
<accession>A0ACB5T1S8</accession>
<protein>
    <submittedName>
        <fullName evidence="1">Unnamed protein product</fullName>
    </submittedName>
</protein>
<proteinExistence type="predicted"/>
<name>A0ACB5T1S8_AMBMO</name>
<keyword evidence="2" id="KW-1185">Reference proteome</keyword>
<organism evidence="1 2">
    <name type="scientific">Ambrosiozyma monospora</name>
    <name type="common">Yeast</name>
    <name type="synonym">Endomycopsis monosporus</name>
    <dbReference type="NCBI Taxonomy" id="43982"/>
    <lineage>
        <taxon>Eukaryota</taxon>
        <taxon>Fungi</taxon>
        <taxon>Dikarya</taxon>
        <taxon>Ascomycota</taxon>
        <taxon>Saccharomycotina</taxon>
        <taxon>Pichiomycetes</taxon>
        <taxon>Pichiales</taxon>
        <taxon>Pichiaceae</taxon>
        <taxon>Ambrosiozyma</taxon>
    </lineage>
</organism>
<reference evidence="1" key="1">
    <citation type="submission" date="2023-04" db="EMBL/GenBank/DDBJ databases">
        <title>Ambrosiozyma monospora NBRC 10751.</title>
        <authorList>
            <person name="Ichikawa N."/>
            <person name="Sato H."/>
            <person name="Tonouchi N."/>
        </authorList>
    </citation>
    <scope>NUCLEOTIDE SEQUENCE</scope>
    <source>
        <strain evidence="1">NBRC 10751</strain>
    </source>
</reference>
<sequence>MEFSFKKRSGASSPDPVPKPKSLLDLPPEILLRIFKLVPRELKLTCKRLYVFNNSYFYEKLVREMGQSILYNIAVYDLPYLVKYIKSFDYWRKTQREILANYNHLGDHVLDREVRKGKTPSEVVSCKYVADSWQLVYSIYKNRRLFIEYSDYQVDEPDSSLRNGLLYIHNTYIVKYKKTIKLSPGVYSLSCGVVMKNALGFSSTNFKVVKSSNDEVILNYFPPTTMKDLIPQERFTVVDAGLFAVEPKSEEEQENQVIDSPLVDVDIILEETGLFLKSGFVLCFMDVNGYAEQDYTRNSKGRLIPIKGPPMWIAWWGDNLKPSPGMLVNTLLKDLYKSINRSLSIIAPSSHTSPYQRIGSFADIYNNDETSDSSNGVVHHLETIKDNDESEDREKADLLVRGNEEKTNGESIPSIVEEDNEFWSALNSPVDVDTYNQNFYSPFNGNGEPLLRNFRFYDIIGKREYERRRSLTKEEFWFPRKNEPLKWKMNTWFQY</sequence>
<dbReference type="Proteomes" id="UP001165064">
    <property type="component" value="Unassembled WGS sequence"/>
</dbReference>
<gene>
    <name evidence="1" type="ORF">Amon02_000387600</name>
</gene>